<sequence>MKVDPVFFKRWFGAEPQDIGHFNAENWANIVIYVADWKQMPGLVKLTQNYLIKGDPSYQYACCSMCSEVIIETNSGDSESEFSLVLSFLHTSYECFVMQSYVPIDSQ</sequence>
<name>A0A5C3M2T1_9AGAR</name>
<proteinExistence type="predicted"/>
<dbReference type="EMBL" id="ML213601">
    <property type="protein sequence ID" value="TFK39053.1"/>
    <property type="molecule type" value="Genomic_DNA"/>
</dbReference>
<dbReference type="AlphaFoldDB" id="A0A5C3M2T1"/>
<dbReference type="Proteomes" id="UP000308652">
    <property type="component" value="Unassembled WGS sequence"/>
</dbReference>
<dbReference type="STRING" id="68775.A0A5C3M2T1"/>
<evidence type="ECO:0000313" key="1">
    <source>
        <dbReference type="EMBL" id="TFK39053.1"/>
    </source>
</evidence>
<accession>A0A5C3M2T1</accession>
<keyword evidence="2" id="KW-1185">Reference proteome</keyword>
<protein>
    <submittedName>
        <fullName evidence="1">Uncharacterized protein</fullName>
    </submittedName>
</protein>
<organism evidence="1 2">
    <name type="scientific">Crucibulum laeve</name>
    <dbReference type="NCBI Taxonomy" id="68775"/>
    <lineage>
        <taxon>Eukaryota</taxon>
        <taxon>Fungi</taxon>
        <taxon>Dikarya</taxon>
        <taxon>Basidiomycota</taxon>
        <taxon>Agaricomycotina</taxon>
        <taxon>Agaricomycetes</taxon>
        <taxon>Agaricomycetidae</taxon>
        <taxon>Agaricales</taxon>
        <taxon>Agaricineae</taxon>
        <taxon>Nidulariaceae</taxon>
        <taxon>Crucibulum</taxon>
    </lineage>
</organism>
<reference evidence="1 2" key="1">
    <citation type="journal article" date="2019" name="Nat. Ecol. Evol.">
        <title>Megaphylogeny resolves global patterns of mushroom evolution.</title>
        <authorList>
            <person name="Varga T."/>
            <person name="Krizsan K."/>
            <person name="Foldi C."/>
            <person name="Dima B."/>
            <person name="Sanchez-Garcia M."/>
            <person name="Sanchez-Ramirez S."/>
            <person name="Szollosi G.J."/>
            <person name="Szarkandi J.G."/>
            <person name="Papp V."/>
            <person name="Albert L."/>
            <person name="Andreopoulos W."/>
            <person name="Angelini C."/>
            <person name="Antonin V."/>
            <person name="Barry K.W."/>
            <person name="Bougher N.L."/>
            <person name="Buchanan P."/>
            <person name="Buyck B."/>
            <person name="Bense V."/>
            <person name="Catcheside P."/>
            <person name="Chovatia M."/>
            <person name="Cooper J."/>
            <person name="Damon W."/>
            <person name="Desjardin D."/>
            <person name="Finy P."/>
            <person name="Geml J."/>
            <person name="Haridas S."/>
            <person name="Hughes K."/>
            <person name="Justo A."/>
            <person name="Karasinski D."/>
            <person name="Kautmanova I."/>
            <person name="Kiss B."/>
            <person name="Kocsube S."/>
            <person name="Kotiranta H."/>
            <person name="LaButti K.M."/>
            <person name="Lechner B.E."/>
            <person name="Liimatainen K."/>
            <person name="Lipzen A."/>
            <person name="Lukacs Z."/>
            <person name="Mihaltcheva S."/>
            <person name="Morgado L.N."/>
            <person name="Niskanen T."/>
            <person name="Noordeloos M.E."/>
            <person name="Ohm R.A."/>
            <person name="Ortiz-Santana B."/>
            <person name="Ovrebo C."/>
            <person name="Racz N."/>
            <person name="Riley R."/>
            <person name="Savchenko A."/>
            <person name="Shiryaev A."/>
            <person name="Soop K."/>
            <person name="Spirin V."/>
            <person name="Szebenyi C."/>
            <person name="Tomsovsky M."/>
            <person name="Tulloss R.E."/>
            <person name="Uehling J."/>
            <person name="Grigoriev I.V."/>
            <person name="Vagvolgyi C."/>
            <person name="Papp T."/>
            <person name="Martin F.M."/>
            <person name="Miettinen O."/>
            <person name="Hibbett D.S."/>
            <person name="Nagy L.G."/>
        </authorList>
    </citation>
    <scope>NUCLEOTIDE SEQUENCE [LARGE SCALE GENOMIC DNA]</scope>
    <source>
        <strain evidence="1 2">CBS 166.37</strain>
    </source>
</reference>
<gene>
    <name evidence="1" type="ORF">BDQ12DRAFT_89241</name>
</gene>
<evidence type="ECO:0000313" key="2">
    <source>
        <dbReference type="Proteomes" id="UP000308652"/>
    </source>
</evidence>